<dbReference type="EMBL" id="JBFXLS010000138">
    <property type="protein sequence ID" value="KAL2813779.1"/>
    <property type="molecule type" value="Genomic_DNA"/>
</dbReference>
<keyword evidence="2" id="KW-1185">Reference proteome</keyword>
<accession>A0ABR4HF48</accession>
<protein>
    <submittedName>
        <fullName evidence="1">Uncharacterized protein</fullName>
    </submittedName>
</protein>
<organism evidence="1 2">
    <name type="scientific">Aspergillus cavernicola</name>
    <dbReference type="NCBI Taxonomy" id="176166"/>
    <lineage>
        <taxon>Eukaryota</taxon>
        <taxon>Fungi</taxon>
        <taxon>Dikarya</taxon>
        <taxon>Ascomycota</taxon>
        <taxon>Pezizomycotina</taxon>
        <taxon>Eurotiomycetes</taxon>
        <taxon>Eurotiomycetidae</taxon>
        <taxon>Eurotiales</taxon>
        <taxon>Aspergillaceae</taxon>
        <taxon>Aspergillus</taxon>
        <taxon>Aspergillus subgen. Nidulantes</taxon>
    </lineage>
</organism>
<evidence type="ECO:0000313" key="1">
    <source>
        <dbReference type="EMBL" id="KAL2813779.1"/>
    </source>
</evidence>
<sequence length="368" mass="40383">MPNITAVGAVVSPILLPFSADGPVLLSITLTTESADPRASTALTVVRTVMEFEENVPRPECRDIQPWDLVRPILLSGRVPCIYDASTQKYWLFTIEGALLLHETPRVVIPKKTARQLMYRMHNANEALVHLLNMPASSSGLITDSVILHHAIHDSITVKRSSSSSRFFKFWEDKSVRPTAGIVNLSSRYLLHLRPSFNDLASHKCATLYHCGNNVIYCSTCTAYRLPTAVSNGSIETGPPLLIGRLILPADIAQSIYGRCLQPGSKQLDFNHAYRLLSECFHQPTITSIDIPPAWMVANMLRDSLFISRGYGYPSRGQNWINYFNITDQQMVSVSSISSSSNNVSTGVAVVGTGASVGLNVASILLNP</sequence>
<name>A0ABR4HF48_9EURO</name>
<dbReference type="Proteomes" id="UP001610335">
    <property type="component" value="Unassembled WGS sequence"/>
</dbReference>
<proteinExistence type="predicted"/>
<evidence type="ECO:0000313" key="2">
    <source>
        <dbReference type="Proteomes" id="UP001610335"/>
    </source>
</evidence>
<reference evidence="1 2" key="1">
    <citation type="submission" date="2024-07" db="EMBL/GenBank/DDBJ databases">
        <title>Section-level genome sequencing and comparative genomics of Aspergillus sections Usti and Cavernicolus.</title>
        <authorList>
            <consortium name="Lawrence Berkeley National Laboratory"/>
            <person name="Nybo J.L."/>
            <person name="Vesth T.C."/>
            <person name="Theobald S."/>
            <person name="Frisvad J.C."/>
            <person name="Larsen T.O."/>
            <person name="Kjaerboelling I."/>
            <person name="Rothschild-Mancinelli K."/>
            <person name="Lyhne E.K."/>
            <person name="Kogle M.E."/>
            <person name="Barry K."/>
            <person name="Clum A."/>
            <person name="Na H."/>
            <person name="Ledsgaard L."/>
            <person name="Lin J."/>
            <person name="Lipzen A."/>
            <person name="Kuo A."/>
            <person name="Riley R."/>
            <person name="Mondo S."/>
            <person name="LaButti K."/>
            <person name="Haridas S."/>
            <person name="Pangalinan J."/>
            <person name="Salamov A.A."/>
            <person name="Simmons B.A."/>
            <person name="Magnuson J.K."/>
            <person name="Chen J."/>
            <person name="Drula E."/>
            <person name="Henrissat B."/>
            <person name="Wiebenga A."/>
            <person name="Lubbers R.J."/>
            <person name="Gomes A.C."/>
            <person name="Makela M.R."/>
            <person name="Stajich J."/>
            <person name="Grigoriev I.V."/>
            <person name="Mortensen U.H."/>
            <person name="De vries R.P."/>
            <person name="Baker S.E."/>
            <person name="Andersen M.R."/>
        </authorList>
    </citation>
    <scope>NUCLEOTIDE SEQUENCE [LARGE SCALE GENOMIC DNA]</scope>
    <source>
        <strain evidence="1 2">CBS 600.67</strain>
    </source>
</reference>
<comment type="caution">
    <text evidence="1">The sequence shown here is derived from an EMBL/GenBank/DDBJ whole genome shotgun (WGS) entry which is preliminary data.</text>
</comment>
<gene>
    <name evidence="1" type="ORF">BDW59DRAFT_176654</name>
</gene>